<dbReference type="EMBL" id="CP011371">
    <property type="protein sequence ID" value="AKJ31147.1"/>
    <property type="molecule type" value="Genomic_DNA"/>
</dbReference>
<dbReference type="AlphaFoldDB" id="A0A0G3BP12"/>
<accession>A0A0G3BP12</accession>
<sequence length="64" mass="6949">MLFPLPSLPPLRCTAADVTPRPVCAWPHVARLVVHHAGKESGRIRAALPSKGVVMRMHAPTLFS</sequence>
<evidence type="ECO:0000313" key="1">
    <source>
        <dbReference type="EMBL" id="AKJ31147.1"/>
    </source>
</evidence>
<gene>
    <name evidence="1" type="ORF">AAW51_4456</name>
</gene>
<proteinExistence type="predicted"/>
<keyword evidence="2" id="KW-1185">Reference proteome</keyword>
<protein>
    <submittedName>
        <fullName evidence="1">Uncharacterized protein</fullName>
    </submittedName>
</protein>
<dbReference type="Proteomes" id="UP000035352">
    <property type="component" value="Chromosome"/>
</dbReference>
<evidence type="ECO:0000313" key="2">
    <source>
        <dbReference type="Proteomes" id="UP000035352"/>
    </source>
</evidence>
<reference evidence="1 2" key="1">
    <citation type="submission" date="2015-05" db="EMBL/GenBank/DDBJ databases">
        <authorList>
            <person name="Tang B."/>
            <person name="Yu Y."/>
        </authorList>
    </citation>
    <scope>NUCLEOTIDE SEQUENCE [LARGE SCALE GENOMIC DNA]</scope>
    <source>
        <strain evidence="1 2">DSM 7029</strain>
    </source>
</reference>
<organism evidence="1 2">
    <name type="scientific">Caldimonas brevitalea</name>
    <dbReference type="NCBI Taxonomy" id="413882"/>
    <lineage>
        <taxon>Bacteria</taxon>
        <taxon>Pseudomonadati</taxon>
        <taxon>Pseudomonadota</taxon>
        <taxon>Betaproteobacteria</taxon>
        <taxon>Burkholderiales</taxon>
        <taxon>Sphaerotilaceae</taxon>
        <taxon>Caldimonas</taxon>
    </lineage>
</organism>
<dbReference type="KEGG" id="pbh:AAW51_4456"/>
<name>A0A0G3BP12_9BURK</name>